<dbReference type="Proteomes" id="UP000502756">
    <property type="component" value="Chromosome"/>
</dbReference>
<organism evidence="2 3">
    <name type="scientific">Spirosoma taeanense</name>
    <dbReference type="NCBI Taxonomy" id="2735870"/>
    <lineage>
        <taxon>Bacteria</taxon>
        <taxon>Pseudomonadati</taxon>
        <taxon>Bacteroidota</taxon>
        <taxon>Cytophagia</taxon>
        <taxon>Cytophagales</taxon>
        <taxon>Cytophagaceae</taxon>
        <taxon>Spirosoma</taxon>
    </lineage>
</organism>
<dbReference type="Gene3D" id="2.40.50.1020">
    <property type="entry name" value="LytTr DNA-binding domain"/>
    <property type="match status" value="1"/>
</dbReference>
<dbReference type="EMBL" id="CP053435">
    <property type="protein sequence ID" value="QJW92461.1"/>
    <property type="molecule type" value="Genomic_DNA"/>
</dbReference>
<dbReference type="PANTHER" id="PTHR37299">
    <property type="entry name" value="TRANSCRIPTIONAL REGULATOR-RELATED"/>
    <property type="match status" value="1"/>
</dbReference>
<evidence type="ECO:0000313" key="3">
    <source>
        <dbReference type="Proteomes" id="UP000502756"/>
    </source>
</evidence>
<dbReference type="SMART" id="SM00850">
    <property type="entry name" value="LytTR"/>
    <property type="match status" value="1"/>
</dbReference>
<dbReference type="InterPro" id="IPR007492">
    <property type="entry name" value="LytTR_DNA-bd_dom"/>
</dbReference>
<dbReference type="InterPro" id="IPR046947">
    <property type="entry name" value="LytR-like"/>
</dbReference>
<dbReference type="AlphaFoldDB" id="A0A6M5YGJ2"/>
<proteinExistence type="predicted"/>
<evidence type="ECO:0000313" key="2">
    <source>
        <dbReference type="EMBL" id="QJW92461.1"/>
    </source>
</evidence>
<sequence>MRLYVRETGRQFVSVANLVYLEADTNYCWLHWKTGQPVLTPRTLKYHHAKLPARWFIRLHRKCVVNRQFIDRLEYTNSGYRVHMTTGVSFPVSRRRWREVLQQMDGQQTFIN</sequence>
<gene>
    <name evidence="2" type="ORF">HNV11_22890</name>
</gene>
<dbReference type="PROSITE" id="PS50930">
    <property type="entry name" value="HTH_LYTTR"/>
    <property type="match status" value="1"/>
</dbReference>
<dbReference type="GO" id="GO:0003677">
    <property type="term" value="F:DNA binding"/>
    <property type="evidence" value="ECO:0007669"/>
    <property type="project" value="InterPro"/>
</dbReference>
<dbReference type="Pfam" id="PF04397">
    <property type="entry name" value="LytTR"/>
    <property type="match status" value="1"/>
</dbReference>
<dbReference type="GO" id="GO:0000156">
    <property type="term" value="F:phosphorelay response regulator activity"/>
    <property type="evidence" value="ECO:0007669"/>
    <property type="project" value="InterPro"/>
</dbReference>
<feature type="domain" description="HTH LytTR-type" evidence="1">
    <location>
        <begin position="1"/>
        <end position="106"/>
    </location>
</feature>
<protein>
    <submittedName>
        <fullName evidence="2">LytTR family transcriptional regulator</fullName>
    </submittedName>
</protein>
<reference evidence="2 3" key="1">
    <citation type="submission" date="2020-05" db="EMBL/GenBank/DDBJ databases">
        <title>Genome sequencing of Spirosoma sp. TS118.</title>
        <authorList>
            <person name="Lee J.-H."/>
            <person name="Jeong S."/>
            <person name="Zhao L."/>
            <person name="Jung J.-H."/>
            <person name="Kim M.-K."/>
            <person name="Lim S."/>
        </authorList>
    </citation>
    <scope>NUCLEOTIDE SEQUENCE [LARGE SCALE GENOMIC DNA]</scope>
    <source>
        <strain evidence="2 3">TS118</strain>
    </source>
</reference>
<dbReference type="KEGG" id="stae:HNV11_22890"/>
<keyword evidence="3" id="KW-1185">Reference proteome</keyword>
<name>A0A6M5YGJ2_9BACT</name>
<dbReference type="PANTHER" id="PTHR37299:SF1">
    <property type="entry name" value="STAGE 0 SPORULATION PROTEIN A HOMOLOG"/>
    <property type="match status" value="1"/>
</dbReference>
<accession>A0A6M5YGJ2</accession>
<evidence type="ECO:0000259" key="1">
    <source>
        <dbReference type="PROSITE" id="PS50930"/>
    </source>
</evidence>